<evidence type="ECO:0000256" key="5">
    <source>
        <dbReference type="SAM" id="Phobius"/>
    </source>
</evidence>
<dbReference type="EMBL" id="SJPR01000001">
    <property type="protein sequence ID" value="TWT99704.1"/>
    <property type="molecule type" value="Genomic_DNA"/>
</dbReference>
<protein>
    <submittedName>
        <fullName evidence="7">Inner membrane protein YrbG</fullName>
    </submittedName>
</protein>
<accession>A0A5C6AI83</accession>
<keyword evidence="4 5" id="KW-0472">Membrane</keyword>
<dbReference type="InterPro" id="IPR044880">
    <property type="entry name" value="NCX_ion-bd_dom_sf"/>
</dbReference>
<dbReference type="AlphaFoldDB" id="A0A5C6AI83"/>
<feature type="transmembrane region" description="Helical" evidence="5">
    <location>
        <begin position="268"/>
        <end position="286"/>
    </location>
</feature>
<dbReference type="GO" id="GO:0008273">
    <property type="term" value="F:calcium, potassium:sodium antiporter activity"/>
    <property type="evidence" value="ECO:0007669"/>
    <property type="project" value="TreeGrafter"/>
</dbReference>
<evidence type="ECO:0000256" key="2">
    <source>
        <dbReference type="ARBA" id="ARBA00022692"/>
    </source>
</evidence>
<name>A0A5C6AI83_9BACT</name>
<feature type="domain" description="Sodium/calcium exchanger membrane region" evidence="6">
    <location>
        <begin position="3"/>
        <end position="143"/>
    </location>
</feature>
<feature type="transmembrane region" description="Helical" evidence="5">
    <location>
        <begin position="293"/>
        <end position="311"/>
    </location>
</feature>
<keyword evidence="8" id="KW-1185">Reference proteome</keyword>
<feature type="transmembrane region" description="Helical" evidence="5">
    <location>
        <begin position="199"/>
        <end position="223"/>
    </location>
</feature>
<dbReference type="InterPro" id="IPR004837">
    <property type="entry name" value="NaCa_Exmemb"/>
</dbReference>
<evidence type="ECO:0000256" key="1">
    <source>
        <dbReference type="ARBA" id="ARBA00004141"/>
    </source>
</evidence>
<dbReference type="Pfam" id="PF01699">
    <property type="entry name" value="Na_Ca_ex"/>
    <property type="match status" value="2"/>
</dbReference>
<reference evidence="7 8" key="1">
    <citation type="submission" date="2019-02" db="EMBL/GenBank/DDBJ databases">
        <title>Deep-cultivation of Planctomycetes and their phenomic and genomic characterization uncovers novel biology.</title>
        <authorList>
            <person name="Wiegand S."/>
            <person name="Jogler M."/>
            <person name="Boedeker C."/>
            <person name="Pinto D."/>
            <person name="Vollmers J."/>
            <person name="Rivas-Marin E."/>
            <person name="Kohn T."/>
            <person name="Peeters S.H."/>
            <person name="Heuer A."/>
            <person name="Rast P."/>
            <person name="Oberbeckmann S."/>
            <person name="Bunk B."/>
            <person name="Jeske O."/>
            <person name="Meyerdierks A."/>
            <person name="Storesund J.E."/>
            <person name="Kallscheuer N."/>
            <person name="Luecker S."/>
            <person name="Lage O.M."/>
            <person name="Pohl T."/>
            <person name="Merkel B.J."/>
            <person name="Hornburger P."/>
            <person name="Mueller R.-W."/>
            <person name="Bruemmer F."/>
            <person name="Labrenz M."/>
            <person name="Spormann A.M."/>
            <person name="Op Den Camp H."/>
            <person name="Overmann J."/>
            <person name="Amann R."/>
            <person name="Jetten M.S.M."/>
            <person name="Mascher T."/>
            <person name="Medema M.H."/>
            <person name="Devos D.P."/>
            <person name="Kaster A.-K."/>
            <person name="Ovreas L."/>
            <person name="Rohde M."/>
            <person name="Galperin M.Y."/>
            <person name="Jogler C."/>
        </authorList>
    </citation>
    <scope>NUCLEOTIDE SEQUENCE [LARGE SCALE GENOMIC DNA]</scope>
    <source>
        <strain evidence="7 8">Pla108</strain>
    </source>
</reference>
<feature type="transmembrane region" description="Helical" evidence="5">
    <location>
        <begin position="235"/>
        <end position="256"/>
    </location>
</feature>
<organism evidence="7 8">
    <name type="scientific">Botrimarina colliarenosi</name>
    <dbReference type="NCBI Taxonomy" id="2528001"/>
    <lineage>
        <taxon>Bacteria</taxon>
        <taxon>Pseudomonadati</taxon>
        <taxon>Planctomycetota</taxon>
        <taxon>Planctomycetia</taxon>
        <taxon>Pirellulales</taxon>
        <taxon>Lacipirellulaceae</taxon>
        <taxon>Botrimarina</taxon>
    </lineage>
</organism>
<keyword evidence="3 5" id="KW-1133">Transmembrane helix</keyword>
<dbReference type="Gene3D" id="1.20.1420.30">
    <property type="entry name" value="NCX, central ion-binding region"/>
    <property type="match status" value="1"/>
</dbReference>
<gene>
    <name evidence="7" type="primary">yrbG_1</name>
    <name evidence="7" type="ORF">Pla108_06470</name>
</gene>
<evidence type="ECO:0000256" key="4">
    <source>
        <dbReference type="ARBA" id="ARBA00023136"/>
    </source>
</evidence>
<dbReference type="GO" id="GO:0006874">
    <property type="term" value="P:intracellular calcium ion homeostasis"/>
    <property type="evidence" value="ECO:0007669"/>
    <property type="project" value="TreeGrafter"/>
</dbReference>
<dbReference type="PANTHER" id="PTHR10846">
    <property type="entry name" value="SODIUM/POTASSIUM/CALCIUM EXCHANGER"/>
    <property type="match status" value="1"/>
</dbReference>
<dbReference type="NCBIfam" id="TIGR00367">
    <property type="entry name" value="calcium/sodium antiporter"/>
    <property type="match status" value="1"/>
</dbReference>
<evidence type="ECO:0000313" key="8">
    <source>
        <dbReference type="Proteomes" id="UP000317421"/>
    </source>
</evidence>
<sequence>MVAFGLLAVGLVALVVGAEMLVRGASRLAAAAGVSSLAIGLTVVAYGTSAPEVAVSVNAALHDQADIALGNVVGSNTCNVLLILGISAIAAPLAVSSQLVRIDVPLMIAVSLGVVGLAYDGVLGWGDGCLLLLGAAAYTVLQLVLAKRDSSPVDPEAPKVSVMASILLVAFGLATLVLGSRWMVDGAVRIAEAWGVSQLVIGLTIVAIGTSLPELVTSLVASLRGERDIAVGNIVGSNLFNLTAVLGAAAFASPAGLPISAEALRFDLPVMVGVSVVCLPIFFTGMTINRWEGALLLAYYVAYVAYLVLESQRHHAAVALGDALRWFVLPMTALVLVTLAMKELRRRP</sequence>
<dbReference type="InterPro" id="IPR004481">
    <property type="entry name" value="K/Na/Ca-exchanger"/>
</dbReference>
<feature type="domain" description="Sodium/calcium exchanger membrane region" evidence="6">
    <location>
        <begin position="165"/>
        <end position="308"/>
    </location>
</feature>
<evidence type="ECO:0000256" key="3">
    <source>
        <dbReference type="ARBA" id="ARBA00022989"/>
    </source>
</evidence>
<dbReference type="GO" id="GO:0005886">
    <property type="term" value="C:plasma membrane"/>
    <property type="evidence" value="ECO:0007669"/>
    <property type="project" value="TreeGrafter"/>
</dbReference>
<comment type="caution">
    <text evidence="7">The sequence shown here is derived from an EMBL/GenBank/DDBJ whole genome shotgun (WGS) entry which is preliminary data.</text>
</comment>
<comment type="subcellular location">
    <subcellularLocation>
        <location evidence="1">Membrane</location>
        <topology evidence="1">Multi-pass membrane protein</topology>
    </subcellularLocation>
</comment>
<dbReference type="PANTHER" id="PTHR10846:SF8">
    <property type="entry name" value="INNER MEMBRANE PROTEIN YRBG"/>
    <property type="match status" value="1"/>
</dbReference>
<evidence type="ECO:0000259" key="6">
    <source>
        <dbReference type="Pfam" id="PF01699"/>
    </source>
</evidence>
<feature type="transmembrane region" description="Helical" evidence="5">
    <location>
        <begin position="125"/>
        <end position="145"/>
    </location>
</feature>
<feature type="transmembrane region" description="Helical" evidence="5">
    <location>
        <begin position="157"/>
        <end position="179"/>
    </location>
</feature>
<evidence type="ECO:0000313" key="7">
    <source>
        <dbReference type="EMBL" id="TWT99704.1"/>
    </source>
</evidence>
<feature type="transmembrane region" description="Helical" evidence="5">
    <location>
        <begin position="323"/>
        <end position="341"/>
    </location>
</feature>
<proteinExistence type="predicted"/>
<dbReference type="Proteomes" id="UP000317421">
    <property type="component" value="Unassembled WGS sequence"/>
</dbReference>
<dbReference type="GO" id="GO:0005262">
    <property type="term" value="F:calcium channel activity"/>
    <property type="evidence" value="ECO:0007669"/>
    <property type="project" value="TreeGrafter"/>
</dbReference>
<feature type="transmembrane region" description="Helical" evidence="5">
    <location>
        <begin position="73"/>
        <end position="95"/>
    </location>
</feature>
<keyword evidence="2 5" id="KW-0812">Transmembrane</keyword>